<evidence type="ECO:0000313" key="2">
    <source>
        <dbReference type="Proteomes" id="UP000031518"/>
    </source>
</evidence>
<sequence length="369" mass="42682">MRVHLTLILLILAAPVTALGDQPRIRWAEALKQRAEWYASEEAVRVADNLLLYQRETGGWPKNIDMAAPLTEEERAALLKQKSRRDDSTIDNGATYTQLEFLARVYAARRLERHRAAFMRGLEYLLAAQYANGGWPQYYPDPKGYHAHVTFNDGAMIGVMRLLRDVARRHAPYLFVDETTRRRAEEAVRKGIELILRTQIVVRGERTAWCAQYDERTLAPAWARRFEPPALASRESVGVVRFLMSLESPDARVKGAIESAIKWFERSKIYGIRWVERQDGRGHIERVVIKDPQAGPIWARFYEIETNRPIFAGRDAVVRYDVMQIEEERRSGYAWYVTDPAELIEVDYPRWQRKFSSDRESKAGKTIGN</sequence>
<dbReference type="EMBL" id="CBXV010000001">
    <property type="protein sequence ID" value="CDM64038.1"/>
    <property type="molecule type" value="Genomic_DNA"/>
</dbReference>
<proteinExistence type="predicted"/>
<protein>
    <submittedName>
        <fullName evidence="1">Pectate lyase, PelA/Pel-15E family</fullName>
    </submittedName>
</protein>
<dbReference type="STRING" id="454194.PYK22_00030"/>
<dbReference type="GO" id="GO:0016829">
    <property type="term" value="F:lyase activity"/>
    <property type="evidence" value="ECO:0007669"/>
    <property type="project" value="UniProtKB-KW"/>
</dbReference>
<dbReference type="Proteomes" id="UP000031518">
    <property type="component" value="Unassembled WGS sequence"/>
</dbReference>
<organism evidence="1 2">
    <name type="scientific">Pyrinomonas methylaliphatogenes</name>
    <dbReference type="NCBI Taxonomy" id="454194"/>
    <lineage>
        <taxon>Bacteria</taxon>
        <taxon>Pseudomonadati</taxon>
        <taxon>Acidobacteriota</taxon>
        <taxon>Blastocatellia</taxon>
        <taxon>Blastocatellales</taxon>
        <taxon>Pyrinomonadaceae</taxon>
        <taxon>Pyrinomonas</taxon>
    </lineage>
</organism>
<reference evidence="1 2" key="2">
    <citation type="submission" date="2015-01" db="EMBL/GenBank/DDBJ databases">
        <title>Complete genome sequence of Pyrinomonas methylaliphatogenes type strain K22T.</title>
        <authorList>
            <person name="Lee K.C.Y."/>
            <person name="Power J.F."/>
            <person name="Dunfield P.F."/>
            <person name="Morgan X.C."/>
            <person name="Huttenhower C."/>
            <person name="Stott M.B."/>
        </authorList>
    </citation>
    <scope>NUCLEOTIDE SEQUENCE [LARGE SCALE GENOMIC DNA]</scope>
    <source>
        <strain evidence="1 2">K22</strain>
    </source>
</reference>
<dbReference type="OrthoDB" id="9804686at2"/>
<name>A0A0B6WS62_9BACT</name>
<dbReference type="RefSeq" id="WP_060635155.1">
    <property type="nucleotide sequence ID" value="NZ_CBXV010000001.1"/>
</dbReference>
<dbReference type="InterPro" id="IPR012669">
    <property type="entry name" value="Pectate_lyase"/>
</dbReference>
<evidence type="ECO:0000313" key="1">
    <source>
        <dbReference type="EMBL" id="CDM64038.1"/>
    </source>
</evidence>
<dbReference type="NCBIfam" id="TIGR02474">
    <property type="entry name" value="pec_lyase"/>
    <property type="match status" value="1"/>
</dbReference>
<gene>
    <name evidence="1" type="ORF">PYK22_00030</name>
</gene>
<accession>A0A0B6WS62</accession>
<keyword evidence="1" id="KW-0456">Lyase</keyword>
<dbReference type="SUPFAM" id="SSF81853">
    <property type="entry name" value="Family 10 polysaccharide lyase"/>
    <property type="match status" value="1"/>
</dbReference>
<dbReference type="Gene3D" id="1.50.10.20">
    <property type="match status" value="1"/>
</dbReference>
<reference evidence="1 2" key="1">
    <citation type="submission" date="2013-12" db="EMBL/GenBank/DDBJ databases">
        <authorList>
            <person name="Stott M."/>
        </authorList>
    </citation>
    <scope>NUCLEOTIDE SEQUENCE [LARGE SCALE GENOMIC DNA]</scope>
    <source>
        <strain evidence="1 2">K22</strain>
    </source>
</reference>
<keyword evidence="2" id="KW-1185">Reference proteome</keyword>
<dbReference type="AlphaFoldDB" id="A0A0B6WS62"/>
<dbReference type="Pfam" id="PF09492">
    <property type="entry name" value="Pec_lyase"/>
    <property type="match status" value="1"/>
</dbReference>